<dbReference type="RefSeq" id="WP_109201353.1">
    <property type="nucleotide sequence ID" value="NZ_QEWS01000003.1"/>
</dbReference>
<feature type="domain" description="Phage head morphogenesis" evidence="1">
    <location>
        <begin position="63"/>
        <end position="181"/>
    </location>
</feature>
<dbReference type="Proteomes" id="UP000245217">
    <property type="component" value="Unassembled WGS sequence"/>
</dbReference>
<dbReference type="InterPro" id="IPR006528">
    <property type="entry name" value="Phage_head_morphogenesis_dom"/>
</dbReference>
<organism evidence="2 3">
    <name type="scientific">Ignatzschineria cameli</name>
    <dbReference type="NCBI Taxonomy" id="2182793"/>
    <lineage>
        <taxon>Bacteria</taxon>
        <taxon>Pseudomonadati</taxon>
        <taxon>Pseudomonadota</taxon>
        <taxon>Gammaproteobacteria</taxon>
        <taxon>Cardiobacteriales</taxon>
        <taxon>Ignatzschineriaceae</taxon>
        <taxon>Ignatzschineria</taxon>
    </lineage>
</organism>
<reference evidence="3" key="1">
    <citation type="submission" date="2018-05" db="EMBL/GenBank/DDBJ databases">
        <title>Ignatzschineria dubaiensis sp. nov., isolated from necrotic foot tissues of dromedaries (Camelus dromedarius) and associated maggots in Dubai, United Arab Emirates.</title>
        <authorList>
            <person name="Tsang C.C."/>
            <person name="Tang J.Y.M."/>
            <person name="Fong J.Y.H."/>
            <person name="Kinne J."/>
            <person name="Lee H.H."/>
            <person name="Joseph M."/>
            <person name="Jose S."/>
            <person name="Schuster R.K."/>
            <person name="Tang Y."/>
            <person name="Sivakumar S."/>
            <person name="Chen J.H.K."/>
            <person name="Teng J.L.L."/>
            <person name="Lau S.K.P."/>
            <person name="Wernery U."/>
            <person name="Woo P.C.Y."/>
        </authorList>
    </citation>
    <scope>NUCLEOTIDE SEQUENCE [LARGE SCALE GENOMIC DNA]</scope>
    <source>
        <strain evidence="3">UAE-HKU58</strain>
    </source>
</reference>
<proteinExistence type="predicted"/>
<gene>
    <name evidence="2" type="ORF">DC078_04215</name>
</gene>
<evidence type="ECO:0000259" key="1">
    <source>
        <dbReference type="Pfam" id="PF04233"/>
    </source>
</evidence>
<comment type="caution">
    <text evidence="2">The sequence shown here is derived from an EMBL/GenBank/DDBJ whole genome shotgun (WGS) entry which is preliminary data.</text>
</comment>
<dbReference type="Pfam" id="PF04233">
    <property type="entry name" value="Phage_Mu_F"/>
    <property type="match status" value="1"/>
</dbReference>
<dbReference type="EMBL" id="QEWV01000003">
    <property type="protein sequence ID" value="PWD93029.1"/>
    <property type="molecule type" value="Genomic_DNA"/>
</dbReference>
<name>A0ABX5L0M3_9GAMM</name>
<keyword evidence="3" id="KW-1185">Reference proteome</keyword>
<protein>
    <recommendedName>
        <fullName evidence="1">Phage head morphogenesis domain-containing protein</fullName>
    </recommendedName>
</protein>
<sequence>MPTPKVSKVDVMSAMKMEPSKALEYFRSLGIPVDEKFATQALMRARSRAFTIASINSAKVTDHIYQEILVTLEAGQTPDYFLKNIRKSLGAKGWLSNDLPAYRLKQMMRGNMQTAFNAGRFQSQKANIDSQPWWIRLEVDDERRRSSHALVHKVAARADDPWWDKNYPPYLDGEYEYGCRGRVRAMSEKRFQELLKNDKDIKVIESTGASNKSVMDDEDKIKEDGIKQIETSVIQDQLRKKLYG</sequence>
<evidence type="ECO:0000313" key="3">
    <source>
        <dbReference type="Proteomes" id="UP000245217"/>
    </source>
</evidence>
<accession>A0ABX5L0M3</accession>
<evidence type="ECO:0000313" key="2">
    <source>
        <dbReference type="EMBL" id="PWD93029.1"/>
    </source>
</evidence>